<dbReference type="PANTHER" id="PTHR35317:SF27">
    <property type="entry name" value="RETROVIRUS-RELATED POL POLYPROTEIN FROM TRANSPOSON TNT 1-94"/>
    <property type="match status" value="1"/>
</dbReference>
<evidence type="ECO:0000256" key="1">
    <source>
        <dbReference type="SAM" id="MobiDB-lite"/>
    </source>
</evidence>
<dbReference type="PANTHER" id="PTHR35317">
    <property type="entry name" value="OS04G0629600 PROTEIN"/>
    <property type="match status" value="1"/>
</dbReference>
<reference evidence="2" key="1">
    <citation type="journal article" date="2022" name="Plant J.">
        <title>Strategies of tolerance reflected in two North American maple genomes.</title>
        <authorList>
            <person name="McEvoy S.L."/>
            <person name="Sezen U.U."/>
            <person name="Trouern-Trend A."/>
            <person name="McMahon S.M."/>
            <person name="Schaberg P.G."/>
            <person name="Yang J."/>
            <person name="Wegrzyn J.L."/>
            <person name="Swenson N.G."/>
        </authorList>
    </citation>
    <scope>NUCLEOTIDE SEQUENCE</scope>
    <source>
        <strain evidence="2">NS2018</strain>
    </source>
</reference>
<accession>A0AA39VGB6</accession>
<gene>
    <name evidence="2" type="ORF">LWI29_018945</name>
</gene>
<organism evidence="2 3">
    <name type="scientific">Acer saccharum</name>
    <name type="common">Sugar maple</name>
    <dbReference type="NCBI Taxonomy" id="4024"/>
    <lineage>
        <taxon>Eukaryota</taxon>
        <taxon>Viridiplantae</taxon>
        <taxon>Streptophyta</taxon>
        <taxon>Embryophyta</taxon>
        <taxon>Tracheophyta</taxon>
        <taxon>Spermatophyta</taxon>
        <taxon>Magnoliopsida</taxon>
        <taxon>eudicotyledons</taxon>
        <taxon>Gunneridae</taxon>
        <taxon>Pentapetalae</taxon>
        <taxon>rosids</taxon>
        <taxon>malvids</taxon>
        <taxon>Sapindales</taxon>
        <taxon>Sapindaceae</taxon>
        <taxon>Hippocastanoideae</taxon>
        <taxon>Acereae</taxon>
        <taxon>Acer</taxon>
    </lineage>
</organism>
<sequence length="209" mass="23668">MNEYFSRTLTTANKMRIHGEKTGDIADTEKILKSMTPKFDYVVCSIEESNDLDVLSIDELQSNLLVHEQCMNGHIVEEHALKDAGYKEAIIAYLDWDENDEESGIAESNDNERENEGDLNGSTKEKMENNASGELTEENSSSPNEGRIRRQPIWMRDYKSGEGLSEEEDMPYLTIIADSDPISYADAVKSANWRKAMDSEIKATKRNDT</sequence>
<keyword evidence="3" id="KW-1185">Reference proteome</keyword>
<comment type="caution">
    <text evidence="2">The sequence shown here is derived from an EMBL/GenBank/DDBJ whole genome shotgun (WGS) entry which is preliminary data.</text>
</comment>
<feature type="region of interest" description="Disordered" evidence="1">
    <location>
        <begin position="101"/>
        <end position="150"/>
    </location>
</feature>
<dbReference type="EMBL" id="JAUESC010000385">
    <property type="protein sequence ID" value="KAK0578950.1"/>
    <property type="molecule type" value="Genomic_DNA"/>
</dbReference>
<feature type="compositionally biased region" description="Polar residues" evidence="1">
    <location>
        <begin position="129"/>
        <end position="144"/>
    </location>
</feature>
<protein>
    <recommendedName>
        <fullName evidence="4">Copia-type polyprotein</fullName>
    </recommendedName>
</protein>
<proteinExistence type="predicted"/>
<evidence type="ECO:0000313" key="3">
    <source>
        <dbReference type="Proteomes" id="UP001168877"/>
    </source>
</evidence>
<dbReference type="Proteomes" id="UP001168877">
    <property type="component" value="Unassembled WGS sequence"/>
</dbReference>
<dbReference type="AlphaFoldDB" id="A0AA39VGB6"/>
<name>A0AA39VGB6_ACESA</name>
<evidence type="ECO:0000313" key="2">
    <source>
        <dbReference type="EMBL" id="KAK0578950.1"/>
    </source>
</evidence>
<evidence type="ECO:0008006" key="4">
    <source>
        <dbReference type="Google" id="ProtNLM"/>
    </source>
</evidence>
<reference evidence="2" key="2">
    <citation type="submission" date="2023-06" db="EMBL/GenBank/DDBJ databases">
        <authorList>
            <person name="Swenson N.G."/>
            <person name="Wegrzyn J.L."/>
            <person name="Mcevoy S.L."/>
        </authorList>
    </citation>
    <scope>NUCLEOTIDE SEQUENCE</scope>
    <source>
        <strain evidence="2">NS2018</strain>
        <tissue evidence="2">Leaf</tissue>
    </source>
</reference>